<dbReference type="AlphaFoldDB" id="A0A1N6WD31"/>
<evidence type="ECO:0000313" key="2">
    <source>
        <dbReference type="Proteomes" id="UP000185841"/>
    </source>
</evidence>
<dbReference type="RefSeq" id="WP_076428635.1">
    <property type="nucleotide sequence ID" value="NZ_FTMP01000009.1"/>
</dbReference>
<gene>
    <name evidence="1" type="ORF">SAMN05878282_109116</name>
</gene>
<evidence type="ECO:0000313" key="1">
    <source>
        <dbReference type="EMBL" id="SIQ87876.1"/>
    </source>
</evidence>
<dbReference type="Proteomes" id="UP000185841">
    <property type="component" value="Unassembled WGS sequence"/>
</dbReference>
<accession>A0A1N6WD31</accession>
<name>A0A1N6WD31_AQUAC</name>
<protein>
    <submittedName>
        <fullName evidence="1">Uncharacterized protein</fullName>
    </submittedName>
</protein>
<dbReference type="EMBL" id="FTMP01000009">
    <property type="protein sequence ID" value="SIQ87876.1"/>
    <property type="molecule type" value="Genomic_DNA"/>
</dbReference>
<organism evidence="1 2">
    <name type="scientific">Aquipseudomonas alcaligenes</name>
    <name type="common">Pseudomonas alcaligenes</name>
    <dbReference type="NCBI Taxonomy" id="43263"/>
    <lineage>
        <taxon>Bacteria</taxon>
        <taxon>Pseudomonadati</taxon>
        <taxon>Pseudomonadota</taxon>
        <taxon>Gammaproteobacteria</taxon>
        <taxon>Pseudomonadales</taxon>
        <taxon>Pseudomonadaceae</taxon>
        <taxon>Aquipseudomonas</taxon>
    </lineage>
</organism>
<reference evidence="1 2" key="1">
    <citation type="submission" date="2017-01" db="EMBL/GenBank/DDBJ databases">
        <authorList>
            <person name="Mah S.A."/>
            <person name="Swanson W.J."/>
            <person name="Moy G.W."/>
            <person name="Vacquier V.D."/>
        </authorList>
    </citation>
    <scope>NUCLEOTIDE SEQUENCE [LARGE SCALE GENOMIC DNA]</scope>
    <source>
        <strain evidence="1 2">RU36E</strain>
    </source>
</reference>
<proteinExistence type="predicted"/>
<sequence>MSAIEINIRHRSDGAMLNIYLDRKTKAALIAALESGQFADSNTPINIELSVLPEWLSEPGSTHARIPISEINISTDD</sequence>